<sequence length="100" mass="11435">MSEEIQAVADTLEEIEKFQPTVWIESLASILASFLADPRLRYSQGVQPNVVDGELCLLVATWLETTDRATYEYIMDFAKTNQVETRLDRRTGERAIQQPI</sequence>
<comment type="caution">
    <text evidence="1">The sequence shown here is derived from an EMBL/GenBank/DDBJ whole genome shotgun (WGS) entry which is preliminary data.</text>
</comment>
<dbReference type="AlphaFoldDB" id="A0A7C9JVT3"/>
<gene>
    <name evidence="1" type="ORF">GZ085_03410</name>
</gene>
<dbReference type="Proteomes" id="UP000483432">
    <property type="component" value="Unassembled WGS sequence"/>
</dbReference>
<accession>A0A7C9JVT3</accession>
<dbReference type="InterPro" id="IPR021969">
    <property type="entry name" value="DUF3579"/>
</dbReference>
<evidence type="ECO:0000313" key="1">
    <source>
        <dbReference type="EMBL" id="NDP47433.1"/>
    </source>
</evidence>
<evidence type="ECO:0000313" key="2">
    <source>
        <dbReference type="Proteomes" id="UP000483432"/>
    </source>
</evidence>
<proteinExistence type="predicted"/>
<dbReference type="EMBL" id="JAAFGW010000031">
    <property type="protein sequence ID" value="NDP47433.1"/>
    <property type="molecule type" value="Genomic_DNA"/>
</dbReference>
<protein>
    <submittedName>
        <fullName evidence="1">DUF3579 domain-containing protein</fullName>
    </submittedName>
</protein>
<dbReference type="Pfam" id="PF12112">
    <property type="entry name" value="DUF3579"/>
    <property type="match status" value="1"/>
</dbReference>
<organism evidence="1 2">
    <name type="scientific">Sulfuriferula multivorans</name>
    <dbReference type="NCBI Taxonomy" id="1559896"/>
    <lineage>
        <taxon>Bacteria</taxon>
        <taxon>Pseudomonadati</taxon>
        <taxon>Pseudomonadota</taxon>
        <taxon>Betaproteobacteria</taxon>
        <taxon>Nitrosomonadales</taxon>
        <taxon>Sulfuricellaceae</taxon>
        <taxon>Sulfuriferula</taxon>
    </lineage>
</organism>
<dbReference type="Gene3D" id="3.30.70.2340">
    <property type="entry name" value="Uncharacterised protein PF12112 family, DUF3579"/>
    <property type="match status" value="1"/>
</dbReference>
<reference evidence="1 2" key="1">
    <citation type="submission" date="2019-09" db="EMBL/GenBank/DDBJ databases">
        <title>H2 Metabolism Revealed by Metagenomic Analysis in Subglacial Sediment of East Antarctica.</title>
        <authorList>
            <person name="Yang Z."/>
            <person name="Zhang Y."/>
            <person name="Lv Y."/>
            <person name="Yan W."/>
            <person name="Xiao X."/>
            <person name="Sun B."/>
            <person name="Ma H."/>
        </authorList>
    </citation>
    <scope>NUCLEOTIDE SEQUENCE [LARGE SCALE GENOMIC DNA]</scope>
    <source>
        <strain evidence="1">Bin2_2</strain>
    </source>
</reference>
<name>A0A7C9JVT3_9PROT</name>